<reference evidence="2" key="1">
    <citation type="submission" date="2021-01" db="EMBL/GenBank/DDBJ databases">
        <title>Whole genome shotgun sequence of Virgisporangium aliadipatigenens NBRC 105644.</title>
        <authorList>
            <person name="Komaki H."/>
            <person name="Tamura T."/>
        </authorList>
    </citation>
    <scope>NUCLEOTIDE SEQUENCE</scope>
    <source>
        <strain evidence="2">NBRC 105644</strain>
    </source>
</reference>
<name>A0A8J4DP66_9ACTN</name>
<evidence type="ECO:0000313" key="2">
    <source>
        <dbReference type="EMBL" id="GIJ44157.1"/>
    </source>
</evidence>
<dbReference type="Pfam" id="PF13569">
    <property type="entry name" value="DUF4132"/>
    <property type="match status" value="1"/>
</dbReference>
<protein>
    <recommendedName>
        <fullName evidence="1">DUF4132 domain-containing protein</fullName>
    </recommendedName>
</protein>
<dbReference type="InterPro" id="IPR025406">
    <property type="entry name" value="DUF4132"/>
</dbReference>
<dbReference type="AlphaFoldDB" id="A0A8J4DP66"/>
<accession>A0A8J4DP66</accession>
<sequence length="1113" mass="120264">MWPAAWARARYPRRGHHAVAPFVLAEGAADALAALYDKDKNGIGLSLRHERTPVDVREAAAAWIGGAGHPPLGAAAVAAGIAGRTERDSWQRLSVIADAWIGTRGLPFAAAAAAELLTLDGGWRGHNPVSRVPADLYYQVGERPEAALVVAARVRAALAAAPGDAYAQARAALAALRDSVLRDSVTAQDALPLLAATSFLAPTESEWVDADCLALQKALRQGSWFALYLAMAVHTPEQFRRISDDLLPYLLLDDGARLVTFAEGLGAPVADVLAEWIDAEYTSAEHQRRILRTLAVLPYDRAFELLLARVDRRWVEGMLTESMRRFPRRAMRLLAADRRRPVEQLLRVHVAAHPDLVAEAAAALPPADAGRLRALADAVASLVTATPDRLPPLLVSPPWTVAAGPAGSAGRTRAGAPVVAGLACTDPPAVAFTAAERDTWGHRTSDTRGDTLTWERTAEALRGGRKVDDHRARSLFERGPRELGRPVLGAWQPEDLWDAGGWLRHVADRFGVDALPLLVGCARRRPVALAGVLLPFASGDVAALMAGWLGGNRVVRGVATAWLDRHPSAAARHLIPVALGKAGTARRAAERALRTLAARHPAAVEAAAASYDAAALAGVRALLAVDPLEVLPARMPVAPEWADPALHLPLLLRDGSALPTESVRHVVTMLALSRADDPYAGLATVREWCDPESLAEFAWSLFRRWRGSDSASKEQWALEALALVGNDETVRRLAPVIRAWPGESQHARAVAGLDVLAAIGSDVALMHLHGIAERVRFRALREKATEKIDEVAAGLGLSREQLGDRLVPTFGLDPDGGLTLDYGPRRFRVGFDEQLKPYVEDERGKRRTALPKPGARDDATAAEEAFARFAALRKDVRTVAGDQLRRLERAMVEGRRWSGAEFRRHLVEHPLVRHLARRLVWGRWAGDGSLRDALRIAEDRTFAGVDDAPLTLADDDVVGVAHPLLLGDTVPAWSVVFADYEILQPFAQLDREVYAITPEEHAKGRLLRFARKVVPTGKLLGLEHRGWRRGDPMDAGVQSWMQREVPGGLLVVELDPGIAVGAVDALGGEQTLGDVYLAGEDGPYHHTERALSLSRLDPISASEIIRDLSGVTA</sequence>
<comment type="caution">
    <text evidence="2">The sequence shown here is derived from an EMBL/GenBank/DDBJ whole genome shotgun (WGS) entry which is preliminary data.</text>
</comment>
<evidence type="ECO:0000259" key="1">
    <source>
        <dbReference type="Pfam" id="PF13569"/>
    </source>
</evidence>
<dbReference type="EMBL" id="BOPF01000003">
    <property type="protein sequence ID" value="GIJ44157.1"/>
    <property type="molecule type" value="Genomic_DNA"/>
</dbReference>
<feature type="domain" description="DUF4132" evidence="1">
    <location>
        <begin position="844"/>
        <end position="1027"/>
    </location>
</feature>
<keyword evidence="3" id="KW-1185">Reference proteome</keyword>
<gene>
    <name evidence="2" type="ORF">Val02_10430</name>
</gene>
<dbReference type="Proteomes" id="UP000619260">
    <property type="component" value="Unassembled WGS sequence"/>
</dbReference>
<organism evidence="2 3">
    <name type="scientific">Virgisporangium aliadipatigenens</name>
    <dbReference type="NCBI Taxonomy" id="741659"/>
    <lineage>
        <taxon>Bacteria</taxon>
        <taxon>Bacillati</taxon>
        <taxon>Actinomycetota</taxon>
        <taxon>Actinomycetes</taxon>
        <taxon>Micromonosporales</taxon>
        <taxon>Micromonosporaceae</taxon>
        <taxon>Virgisporangium</taxon>
    </lineage>
</organism>
<proteinExistence type="predicted"/>
<evidence type="ECO:0000313" key="3">
    <source>
        <dbReference type="Proteomes" id="UP000619260"/>
    </source>
</evidence>